<reference evidence="3" key="2">
    <citation type="submission" date="2020-09" db="EMBL/GenBank/DDBJ databases">
        <authorList>
            <person name="Sun Q."/>
            <person name="Kim S."/>
        </authorList>
    </citation>
    <scope>NUCLEOTIDE SEQUENCE</scope>
    <source>
        <strain evidence="3">KCTC 22169</strain>
    </source>
</reference>
<dbReference type="Pfam" id="PF04304">
    <property type="entry name" value="DUF454"/>
    <property type="match status" value="1"/>
</dbReference>
<proteinExistence type="predicted"/>
<protein>
    <recommendedName>
        <fullName evidence="1">Inner membrane protein</fullName>
    </recommendedName>
</protein>
<dbReference type="PIRSF" id="PIRSF016789">
    <property type="entry name" value="DUF454"/>
    <property type="match status" value="1"/>
</dbReference>
<organism evidence="3 4">
    <name type="scientific">Saccharospirillum salsuginis</name>
    <dbReference type="NCBI Taxonomy" id="418750"/>
    <lineage>
        <taxon>Bacteria</taxon>
        <taxon>Pseudomonadati</taxon>
        <taxon>Pseudomonadota</taxon>
        <taxon>Gammaproteobacteria</taxon>
        <taxon>Oceanospirillales</taxon>
        <taxon>Saccharospirillaceae</taxon>
        <taxon>Saccharospirillum</taxon>
    </lineage>
</organism>
<comment type="subcellular location">
    <subcellularLocation>
        <location evidence="1">Cell inner membrane</location>
        <topology evidence="1">Multi-pass membrane protein</topology>
    </subcellularLocation>
</comment>
<keyword evidence="1 2" id="KW-0472">Membrane</keyword>
<dbReference type="RefSeq" id="WP_189606664.1">
    <property type="nucleotide sequence ID" value="NZ_BMXR01000001.1"/>
</dbReference>
<feature type="transmembrane region" description="Helical" evidence="2">
    <location>
        <begin position="79"/>
        <end position="96"/>
    </location>
</feature>
<dbReference type="PANTHER" id="PTHR35813">
    <property type="entry name" value="INNER MEMBRANE PROTEIN YBAN"/>
    <property type="match status" value="1"/>
</dbReference>
<dbReference type="EMBL" id="BMXR01000001">
    <property type="protein sequence ID" value="GGX39481.1"/>
    <property type="molecule type" value="Genomic_DNA"/>
</dbReference>
<sequence>MRSLLWRWLLIGTGWLSVGLGTLGVVLPVLPTTPFMLLAGACFAKSSPRFHRWLLSTKLFGPLIENWQRERYIKPRSKTVALVVVAVTFSISLLSVDPLPLKVMLVCIWAVCTFFISRLPTVPRSQRSRLGQS</sequence>
<evidence type="ECO:0000313" key="4">
    <source>
        <dbReference type="Proteomes" id="UP000626148"/>
    </source>
</evidence>
<comment type="caution">
    <text evidence="3">The sequence shown here is derived from an EMBL/GenBank/DDBJ whole genome shotgun (WGS) entry which is preliminary data.</text>
</comment>
<dbReference type="AlphaFoldDB" id="A0A918K0K6"/>
<gene>
    <name evidence="3" type="primary">ybaN</name>
    <name evidence="3" type="ORF">GCM10007392_02340</name>
</gene>
<evidence type="ECO:0000256" key="1">
    <source>
        <dbReference type="PIRNR" id="PIRNR016789"/>
    </source>
</evidence>
<feature type="transmembrane region" description="Helical" evidence="2">
    <location>
        <begin position="20"/>
        <end position="44"/>
    </location>
</feature>
<keyword evidence="2" id="KW-1133">Transmembrane helix</keyword>
<dbReference type="PANTHER" id="PTHR35813:SF1">
    <property type="entry name" value="INNER MEMBRANE PROTEIN YBAN"/>
    <property type="match status" value="1"/>
</dbReference>
<keyword evidence="1" id="KW-1003">Cell membrane</keyword>
<reference evidence="3" key="1">
    <citation type="journal article" date="2014" name="Int. J. Syst. Evol. Microbiol.">
        <title>Complete genome sequence of Corynebacterium casei LMG S-19264T (=DSM 44701T), isolated from a smear-ripened cheese.</title>
        <authorList>
            <consortium name="US DOE Joint Genome Institute (JGI-PGF)"/>
            <person name="Walter F."/>
            <person name="Albersmeier A."/>
            <person name="Kalinowski J."/>
            <person name="Ruckert C."/>
        </authorList>
    </citation>
    <scope>NUCLEOTIDE SEQUENCE</scope>
    <source>
        <strain evidence="3">KCTC 22169</strain>
    </source>
</reference>
<accession>A0A918K0K6</accession>
<keyword evidence="1" id="KW-0997">Cell inner membrane</keyword>
<dbReference type="Proteomes" id="UP000626148">
    <property type="component" value="Unassembled WGS sequence"/>
</dbReference>
<dbReference type="InterPro" id="IPR007401">
    <property type="entry name" value="DUF454"/>
</dbReference>
<evidence type="ECO:0000313" key="3">
    <source>
        <dbReference type="EMBL" id="GGX39481.1"/>
    </source>
</evidence>
<keyword evidence="4" id="KW-1185">Reference proteome</keyword>
<keyword evidence="2" id="KW-0812">Transmembrane</keyword>
<name>A0A918K0K6_9GAMM</name>
<feature type="transmembrane region" description="Helical" evidence="2">
    <location>
        <begin position="102"/>
        <end position="119"/>
    </location>
</feature>
<dbReference type="GO" id="GO:0005886">
    <property type="term" value="C:plasma membrane"/>
    <property type="evidence" value="ECO:0007669"/>
    <property type="project" value="UniProtKB-SubCell"/>
</dbReference>
<evidence type="ECO:0000256" key="2">
    <source>
        <dbReference type="SAM" id="Phobius"/>
    </source>
</evidence>